<evidence type="ECO:0000313" key="2">
    <source>
        <dbReference type="EMBL" id="CAG9125550.1"/>
    </source>
</evidence>
<accession>A0A8S4FCD0</accession>
<organism evidence="2 3">
    <name type="scientific">Plutella xylostella</name>
    <name type="common">Diamondback moth</name>
    <name type="synonym">Plutella maculipennis</name>
    <dbReference type="NCBI Taxonomy" id="51655"/>
    <lineage>
        <taxon>Eukaryota</taxon>
        <taxon>Metazoa</taxon>
        <taxon>Ecdysozoa</taxon>
        <taxon>Arthropoda</taxon>
        <taxon>Hexapoda</taxon>
        <taxon>Insecta</taxon>
        <taxon>Pterygota</taxon>
        <taxon>Neoptera</taxon>
        <taxon>Endopterygota</taxon>
        <taxon>Lepidoptera</taxon>
        <taxon>Glossata</taxon>
        <taxon>Ditrysia</taxon>
        <taxon>Yponomeutoidea</taxon>
        <taxon>Plutellidae</taxon>
        <taxon>Plutella</taxon>
    </lineage>
</organism>
<gene>
    <name evidence="2" type="ORF">PLXY2_LOCUS8380</name>
</gene>
<dbReference type="EMBL" id="CAJHNJ030000031">
    <property type="protein sequence ID" value="CAG9125550.1"/>
    <property type="molecule type" value="Genomic_DNA"/>
</dbReference>
<proteinExistence type="predicted"/>
<protein>
    <submittedName>
        <fullName evidence="2">(diamondback moth) hypothetical protein</fullName>
    </submittedName>
</protein>
<reference evidence="2" key="1">
    <citation type="submission" date="2020-11" db="EMBL/GenBank/DDBJ databases">
        <authorList>
            <person name="Whiteford S."/>
        </authorList>
    </citation>
    <scope>NUCLEOTIDE SEQUENCE</scope>
</reference>
<name>A0A8S4FCD0_PLUXY</name>
<feature type="region of interest" description="Disordered" evidence="1">
    <location>
        <begin position="1"/>
        <end position="61"/>
    </location>
</feature>
<dbReference type="AlphaFoldDB" id="A0A8S4FCD0"/>
<evidence type="ECO:0000313" key="3">
    <source>
        <dbReference type="Proteomes" id="UP000653454"/>
    </source>
</evidence>
<keyword evidence="3" id="KW-1185">Reference proteome</keyword>
<sequence length="411" mass="43136">MVLHYKSVQLPAQRRHGPAASVGPPSEPPAHRQGAYKRAPGASATRHSAVAARLARPSPPKSIHATGAVMRAAGTLLVLAAALLAGCGADSHQEQGMNGHGDRFDSNDAIEAQEVDDLLRFLVAYENSQDYGRNINGIGGSSLLGRNINGIGGSSLLGRNINGIGGSSLLGRNINGIGGSSLLGRNINGIGGSSLLGRNINGIGGSSLLGRNINGIGGSSLLGRNINGIGGSSLLGRDVDDYQKPKRFIDSLGGGNFVRNLDSIGGGNLVKKNLDALGGPNLIKRTLDSLGGGNLVRSLDSIGGGNFVRQLDSIDHKTRTLDPAGGGRARPAREARPLFLFYNPYSGDLLPGFDSPASDRGKRNFDEIDRSGLDSFANKRSFDEIDNSMMPFPHTKRFLRYYRPTFLGAPE</sequence>
<evidence type="ECO:0000256" key="1">
    <source>
        <dbReference type="SAM" id="MobiDB-lite"/>
    </source>
</evidence>
<dbReference type="Proteomes" id="UP000653454">
    <property type="component" value="Unassembled WGS sequence"/>
</dbReference>
<comment type="caution">
    <text evidence="2">The sequence shown here is derived from an EMBL/GenBank/DDBJ whole genome shotgun (WGS) entry which is preliminary data.</text>
</comment>